<dbReference type="EMBL" id="JAKWFO010000014">
    <property type="protein sequence ID" value="KAI9632433.1"/>
    <property type="molecule type" value="Genomic_DNA"/>
</dbReference>
<comment type="subcellular location">
    <subcellularLocation>
        <location evidence="1">Nucleus</location>
    </subcellularLocation>
</comment>
<evidence type="ECO:0000256" key="2">
    <source>
        <dbReference type="ARBA" id="ARBA00005816"/>
    </source>
</evidence>
<dbReference type="RefSeq" id="XP_052942210.1">
    <property type="nucleotide sequence ID" value="XM_053091242.1"/>
</dbReference>
<feature type="compositionally biased region" description="Low complexity" evidence="10">
    <location>
        <begin position="23"/>
        <end position="45"/>
    </location>
</feature>
<name>A0AA38H0Z2_9TREE</name>
<dbReference type="InterPro" id="IPR028009">
    <property type="entry name" value="ESCO_Acetyltransf_dom"/>
</dbReference>
<proteinExistence type="inferred from homology"/>
<evidence type="ECO:0008006" key="15">
    <source>
        <dbReference type="Google" id="ProtNLM"/>
    </source>
</evidence>
<comment type="similarity">
    <text evidence="2">Belongs to the acetyltransferase family. ECO subfamily.</text>
</comment>
<dbReference type="Pfam" id="PF13880">
    <property type="entry name" value="Acetyltransf_13"/>
    <property type="match status" value="1"/>
</dbReference>
<dbReference type="CDD" id="cd04301">
    <property type="entry name" value="NAT_SF"/>
    <property type="match status" value="1"/>
</dbReference>
<evidence type="ECO:0000256" key="9">
    <source>
        <dbReference type="ARBA" id="ARBA00023315"/>
    </source>
</evidence>
<feature type="compositionally biased region" description="Polar residues" evidence="10">
    <location>
        <begin position="160"/>
        <end position="169"/>
    </location>
</feature>
<protein>
    <recommendedName>
        <fullName evidence="15">N-acetyltransferase ECO1</fullName>
    </recommendedName>
</protein>
<evidence type="ECO:0000256" key="5">
    <source>
        <dbReference type="ARBA" id="ARBA00022771"/>
    </source>
</evidence>
<sequence length="448" mass="47885">MESPSPPRLKATRTYGRQRPRASSPDFGSSSSSWQTLSSSPMPSSFLVTPPLSPVRSSKRSRVEVLVNDDSGHAGKFLDDEEETVERKVAVKKENVPPGGAKAGLGGKQSSLKGFFAPLPRPKAKLPLRPATTVSSPTSAPGPSSPSSSSNQPQPTSLSRQTLAPSTGLQQSHLTHLPLLQTCKTCNMTYVRGDEDDAVHARHHGRVMRGIPWDGLGRGKSSAKGKDKADKGWREVQEVSFGSGVHVGKGRVVVCNGSWGGVKLEDILQTVDLSLSSPPLPPSILDRCRIFLFLTSSPPPPRPTASGRLRPDMLAKSKSGRSASGGNTERIVSVVVAQGIKWAMRVLKPEEADEDVKVVDSGGGVMCDPTPLDTPLGIHRLYTIPSYRSLGIAQSLLDASREHTVYGCSFDPTRGEVAFSQPTESGRAVMEKWGGGAVRVFVDDESQI</sequence>
<feature type="domain" description="N-acetyltransferase ESCO acetyl-transferase" evidence="12">
    <location>
        <begin position="376"/>
        <end position="436"/>
    </location>
</feature>
<dbReference type="GO" id="GO:0000785">
    <property type="term" value="C:chromatin"/>
    <property type="evidence" value="ECO:0007669"/>
    <property type="project" value="TreeGrafter"/>
</dbReference>
<evidence type="ECO:0000313" key="14">
    <source>
        <dbReference type="Proteomes" id="UP001164286"/>
    </source>
</evidence>
<feature type="region of interest" description="Disordered" evidence="10">
    <location>
        <begin position="299"/>
        <end position="326"/>
    </location>
</feature>
<evidence type="ECO:0000259" key="12">
    <source>
        <dbReference type="Pfam" id="PF13880"/>
    </source>
</evidence>
<dbReference type="GeneID" id="77730447"/>
<keyword evidence="4" id="KW-0479">Metal-binding</keyword>
<organism evidence="13 14">
    <name type="scientific">Dioszegia hungarica</name>
    <dbReference type="NCBI Taxonomy" id="4972"/>
    <lineage>
        <taxon>Eukaryota</taxon>
        <taxon>Fungi</taxon>
        <taxon>Dikarya</taxon>
        <taxon>Basidiomycota</taxon>
        <taxon>Agaricomycotina</taxon>
        <taxon>Tremellomycetes</taxon>
        <taxon>Tremellales</taxon>
        <taxon>Bulleribasidiaceae</taxon>
        <taxon>Dioszegia</taxon>
    </lineage>
</organism>
<dbReference type="GO" id="GO:0061733">
    <property type="term" value="F:protein-lysine-acetyltransferase activity"/>
    <property type="evidence" value="ECO:0007669"/>
    <property type="project" value="TreeGrafter"/>
</dbReference>
<keyword evidence="9" id="KW-0012">Acyltransferase</keyword>
<feature type="compositionally biased region" description="Low complexity" evidence="10">
    <location>
        <begin position="316"/>
        <end position="326"/>
    </location>
</feature>
<comment type="caution">
    <text evidence="13">The sequence shown here is derived from an EMBL/GenBank/DDBJ whole genome shotgun (WGS) entry which is preliminary data.</text>
</comment>
<gene>
    <name evidence="13" type="ORF">MKK02DRAFT_40737</name>
</gene>
<keyword evidence="6" id="KW-0862">Zinc</keyword>
<dbReference type="PANTHER" id="PTHR45884">
    <property type="entry name" value="N-ACETYLTRANSFERASE ECO"/>
    <property type="match status" value="1"/>
</dbReference>
<dbReference type="PANTHER" id="PTHR45884:SF2">
    <property type="entry name" value="N-ACETYLTRANSFERASE ECO"/>
    <property type="match status" value="1"/>
</dbReference>
<feature type="compositionally biased region" description="Basic and acidic residues" evidence="10">
    <location>
        <begin position="85"/>
        <end position="95"/>
    </location>
</feature>
<evidence type="ECO:0000256" key="10">
    <source>
        <dbReference type="SAM" id="MobiDB-lite"/>
    </source>
</evidence>
<feature type="region of interest" description="Disordered" evidence="10">
    <location>
        <begin position="1"/>
        <end position="169"/>
    </location>
</feature>
<accession>A0AA38H0Z2</accession>
<keyword evidence="7" id="KW-0539">Nucleus</keyword>
<feature type="compositionally biased region" description="Low complexity" evidence="10">
    <location>
        <begin position="125"/>
        <end position="159"/>
    </location>
</feature>
<dbReference type="Proteomes" id="UP001164286">
    <property type="component" value="Unassembled WGS sequence"/>
</dbReference>
<dbReference type="InterPro" id="IPR028005">
    <property type="entry name" value="AcTrfase_ESCO_Znf_dom"/>
</dbReference>
<feature type="domain" description="N-acetyltransferase ESCO zinc-finger" evidence="11">
    <location>
        <begin position="181"/>
        <end position="204"/>
    </location>
</feature>
<dbReference type="GO" id="GO:0007064">
    <property type="term" value="P:mitotic sister chromatid cohesion"/>
    <property type="evidence" value="ECO:0007669"/>
    <property type="project" value="TreeGrafter"/>
</dbReference>
<reference evidence="13" key="1">
    <citation type="journal article" date="2022" name="G3 (Bethesda)">
        <title>High quality genome of the basidiomycete yeast Dioszegia hungarica PDD-24b-2 isolated from cloud water.</title>
        <authorList>
            <person name="Jarrige D."/>
            <person name="Haridas S."/>
            <person name="Bleykasten-Grosshans C."/>
            <person name="Joly M."/>
            <person name="Nadalig T."/>
            <person name="Sancelme M."/>
            <person name="Vuilleumier S."/>
            <person name="Grigoriev I.V."/>
            <person name="Amato P."/>
            <person name="Bringel F."/>
        </authorList>
    </citation>
    <scope>NUCLEOTIDE SEQUENCE</scope>
    <source>
        <strain evidence="13">PDD-24b-2</strain>
    </source>
</reference>
<feature type="region of interest" description="Disordered" evidence="10">
    <location>
        <begin position="212"/>
        <end position="231"/>
    </location>
</feature>
<evidence type="ECO:0000256" key="1">
    <source>
        <dbReference type="ARBA" id="ARBA00004123"/>
    </source>
</evidence>
<evidence type="ECO:0000256" key="8">
    <source>
        <dbReference type="ARBA" id="ARBA00023306"/>
    </source>
</evidence>
<evidence type="ECO:0000256" key="3">
    <source>
        <dbReference type="ARBA" id="ARBA00022679"/>
    </source>
</evidence>
<evidence type="ECO:0000256" key="7">
    <source>
        <dbReference type="ARBA" id="ARBA00023242"/>
    </source>
</evidence>
<keyword evidence="14" id="KW-1185">Reference proteome</keyword>
<evidence type="ECO:0000313" key="13">
    <source>
        <dbReference type="EMBL" id="KAI9632433.1"/>
    </source>
</evidence>
<keyword evidence="5" id="KW-0863">Zinc-finger</keyword>
<dbReference type="AlphaFoldDB" id="A0AA38H0Z2"/>
<dbReference type="GO" id="GO:0005634">
    <property type="term" value="C:nucleus"/>
    <property type="evidence" value="ECO:0007669"/>
    <property type="project" value="UniProtKB-SubCell"/>
</dbReference>
<evidence type="ECO:0000256" key="6">
    <source>
        <dbReference type="ARBA" id="ARBA00022833"/>
    </source>
</evidence>
<evidence type="ECO:0000259" key="11">
    <source>
        <dbReference type="Pfam" id="PF13878"/>
    </source>
</evidence>
<keyword evidence="3" id="KW-0808">Transferase</keyword>
<dbReference type="GO" id="GO:0008270">
    <property type="term" value="F:zinc ion binding"/>
    <property type="evidence" value="ECO:0007669"/>
    <property type="project" value="UniProtKB-KW"/>
</dbReference>
<dbReference type="Pfam" id="PF13878">
    <property type="entry name" value="zf-C2H2_3"/>
    <property type="match status" value="1"/>
</dbReference>
<evidence type="ECO:0000256" key="4">
    <source>
        <dbReference type="ARBA" id="ARBA00022723"/>
    </source>
</evidence>
<keyword evidence="8" id="KW-0131">Cell cycle</keyword>